<comment type="caution">
    <text evidence="2">The sequence shown here is derived from an EMBL/GenBank/DDBJ whole genome shotgun (WGS) entry which is preliminary data.</text>
</comment>
<name>A0AAV4AK11_9GAST</name>
<gene>
    <name evidence="2" type="ORF">PoB_003307400</name>
</gene>
<protein>
    <submittedName>
        <fullName evidence="2">Uncharacterized protein</fullName>
    </submittedName>
</protein>
<sequence length="111" mass="12119">MEAASATTEVEGEIATTKEDDTKKDTKVIETVSATTEGEEEMATEYRSGIDTEVMKAVSVDSKDFRSGASQPTLRDVQRPFPSNRTAWNGFFSFLTQPTYSRGGPTVARSV</sequence>
<dbReference type="AlphaFoldDB" id="A0AAV4AK11"/>
<evidence type="ECO:0000313" key="3">
    <source>
        <dbReference type="Proteomes" id="UP000735302"/>
    </source>
</evidence>
<dbReference type="EMBL" id="BLXT01003778">
    <property type="protein sequence ID" value="GFO06569.1"/>
    <property type="molecule type" value="Genomic_DNA"/>
</dbReference>
<evidence type="ECO:0000256" key="1">
    <source>
        <dbReference type="SAM" id="MobiDB-lite"/>
    </source>
</evidence>
<accession>A0AAV4AK11</accession>
<reference evidence="2 3" key="1">
    <citation type="journal article" date="2021" name="Elife">
        <title>Chloroplast acquisition without the gene transfer in kleptoplastic sea slugs, Plakobranchus ocellatus.</title>
        <authorList>
            <person name="Maeda T."/>
            <person name="Takahashi S."/>
            <person name="Yoshida T."/>
            <person name="Shimamura S."/>
            <person name="Takaki Y."/>
            <person name="Nagai Y."/>
            <person name="Toyoda A."/>
            <person name="Suzuki Y."/>
            <person name="Arimoto A."/>
            <person name="Ishii H."/>
            <person name="Satoh N."/>
            <person name="Nishiyama T."/>
            <person name="Hasebe M."/>
            <person name="Maruyama T."/>
            <person name="Minagawa J."/>
            <person name="Obokata J."/>
            <person name="Shigenobu S."/>
        </authorList>
    </citation>
    <scope>NUCLEOTIDE SEQUENCE [LARGE SCALE GENOMIC DNA]</scope>
</reference>
<feature type="region of interest" description="Disordered" evidence="1">
    <location>
        <begin position="1"/>
        <end position="23"/>
    </location>
</feature>
<evidence type="ECO:0000313" key="2">
    <source>
        <dbReference type="EMBL" id="GFO06569.1"/>
    </source>
</evidence>
<keyword evidence="3" id="KW-1185">Reference proteome</keyword>
<dbReference type="Proteomes" id="UP000735302">
    <property type="component" value="Unassembled WGS sequence"/>
</dbReference>
<organism evidence="2 3">
    <name type="scientific">Plakobranchus ocellatus</name>
    <dbReference type="NCBI Taxonomy" id="259542"/>
    <lineage>
        <taxon>Eukaryota</taxon>
        <taxon>Metazoa</taxon>
        <taxon>Spiralia</taxon>
        <taxon>Lophotrochozoa</taxon>
        <taxon>Mollusca</taxon>
        <taxon>Gastropoda</taxon>
        <taxon>Heterobranchia</taxon>
        <taxon>Euthyneura</taxon>
        <taxon>Panpulmonata</taxon>
        <taxon>Sacoglossa</taxon>
        <taxon>Placobranchoidea</taxon>
        <taxon>Plakobranchidae</taxon>
        <taxon>Plakobranchus</taxon>
    </lineage>
</organism>
<proteinExistence type="predicted"/>